<name>A0A2Z6ICM6_9BURK</name>
<evidence type="ECO:0000256" key="12">
    <source>
        <dbReference type="ARBA" id="ARBA00023172"/>
    </source>
</evidence>
<dbReference type="InterPro" id="IPR002121">
    <property type="entry name" value="HRDC_dom"/>
</dbReference>
<dbReference type="Pfam" id="PF16124">
    <property type="entry name" value="RecQ_Zn_bind"/>
    <property type="match status" value="1"/>
</dbReference>
<keyword evidence="11" id="KW-0238">DNA-binding</keyword>
<feature type="domain" description="Helicase C-terminal" evidence="19">
    <location>
        <begin position="216"/>
        <end position="366"/>
    </location>
</feature>
<dbReference type="GO" id="GO:0006281">
    <property type="term" value="P:DNA repair"/>
    <property type="evidence" value="ECO:0007669"/>
    <property type="project" value="UniProtKB-KW"/>
</dbReference>
<evidence type="ECO:0000259" key="19">
    <source>
        <dbReference type="PROSITE" id="PS51194"/>
    </source>
</evidence>
<evidence type="ECO:0000256" key="1">
    <source>
        <dbReference type="ARBA" id="ARBA00001946"/>
    </source>
</evidence>
<sequence length="607" mass="68185">MIRYSSPQEALRRVFGYDSFRGFQEEVVKTVVEGRDALVLMPTGGGKSLCYQIPALLRDGVAVVISPLIALMQDQVDALEEAGVRAAYLNSTQTPEEAADVRAALQRGEVDLLYIAPERLMTAGMGRLLDGLRLSLFAIDEAHCVSVWGHDFRPEYGALSHLRERWPDVPRIALTATADRKTREEIVEKLLVEPREFVASFDRPNIFYRVVEKKNVKEQLLSFIRSEHPGECGVVYCLARRTTEEVAEYLNAAGIHALHYHAGLSAEERSRRLSEFLRCDDTVMVATIAFGMGIDKPNVRFVAHVDMPKSIEGYFQETGRAGRDGLPADAWMAYGLSDVMTQKYLIDQGNADSLYKELSVQKLDAMLAYAEAGDCRRQRLLAYFGEASAPCGHCDNCKEPPEMVDMTIEAQKLLSCIVRVQKMSGVSFGATHVINILLGRENERIDSFGHRALSTYGIGKDVSEAQWRMVVRQLLARHALWVDVERFNALRLSPETAAPILKGEERVFVRRLVHKRQRKTAAPQKDEILLRLSNTSRRIYHALRDWRRTHAAEIGKPPYVIFNDRTLAAIAEAKPQSEEELAVIQGVGSRKLENYGADVLEIVGREL</sequence>
<evidence type="ECO:0000256" key="11">
    <source>
        <dbReference type="ARBA" id="ARBA00023125"/>
    </source>
</evidence>
<dbReference type="InterPro" id="IPR027417">
    <property type="entry name" value="P-loop_NTPase"/>
</dbReference>
<dbReference type="PROSITE" id="PS50967">
    <property type="entry name" value="HRDC"/>
    <property type="match status" value="1"/>
</dbReference>
<comment type="cofactor">
    <cofactor evidence="2">
        <name>Zn(2+)</name>
        <dbReference type="ChEBI" id="CHEBI:29105"/>
    </cofactor>
</comment>
<dbReference type="OrthoDB" id="9760034at2"/>
<dbReference type="Pfam" id="PF00271">
    <property type="entry name" value="Helicase_C"/>
    <property type="match status" value="1"/>
</dbReference>
<dbReference type="Gene3D" id="1.10.150.80">
    <property type="entry name" value="HRDC domain"/>
    <property type="match status" value="1"/>
</dbReference>
<evidence type="ECO:0000256" key="6">
    <source>
        <dbReference type="ARBA" id="ARBA00022763"/>
    </source>
</evidence>
<dbReference type="SMART" id="SM00487">
    <property type="entry name" value="DEXDc"/>
    <property type="match status" value="1"/>
</dbReference>
<keyword evidence="6" id="KW-0227">DNA damage</keyword>
<dbReference type="EC" id="5.6.2.4" evidence="16"/>
<dbReference type="Pfam" id="PF00270">
    <property type="entry name" value="DEAD"/>
    <property type="match status" value="1"/>
</dbReference>
<dbReference type="InterPro" id="IPR036388">
    <property type="entry name" value="WH-like_DNA-bd_sf"/>
</dbReference>
<dbReference type="EMBL" id="AP018786">
    <property type="protein sequence ID" value="BBF22376.1"/>
    <property type="molecule type" value="Genomic_DNA"/>
</dbReference>
<dbReference type="InterPro" id="IPR044876">
    <property type="entry name" value="HRDC_dom_sf"/>
</dbReference>
<evidence type="ECO:0000256" key="5">
    <source>
        <dbReference type="ARBA" id="ARBA00022741"/>
    </source>
</evidence>
<dbReference type="SUPFAM" id="SSF47819">
    <property type="entry name" value="HRDC-like"/>
    <property type="match status" value="1"/>
</dbReference>
<evidence type="ECO:0000256" key="3">
    <source>
        <dbReference type="ARBA" id="ARBA00005446"/>
    </source>
</evidence>
<evidence type="ECO:0000256" key="4">
    <source>
        <dbReference type="ARBA" id="ARBA00022723"/>
    </source>
</evidence>
<dbReference type="SMART" id="SM00341">
    <property type="entry name" value="HRDC"/>
    <property type="match status" value="1"/>
</dbReference>
<dbReference type="PROSITE" id="PS51192">
    <property type="entry name" value="HELICASE_ATP_BIND_1"/>
    <property type="match status" value="1"/>
</dbReference>
<feature type="domain" description="Helicase ATP-binding" evidence="18">
    <location>
        <begin position="28"/>
        <end position="196"/>
    </location>
</feature>
<dbReference type="GO" id="GO:0046872">
    <property type="term" value="F:metal ion binding"/>
    <property type="evidence" value="ECO:0007669"/>
    <property type="project" value="UniProtKB-KW"/>
</dbReference>
<dbReference type="SUPFAM" id="SSF52540">
    <property type="entry name" value="P-loop containing nucleoside triphosphate hydrolases"/>
    <property type="match status" value="2"/>
</dbReference>
<dbReference type="InterPro" id="IPR010997">
    <property type="entry name" value="HRDC-like_sf"/>
</dbReference>
<dbReference type="InterPro" id="IPR018982">
    <property type="entry name" value="RQC_domain"/>
</dbReference>
<dbReference type="NCBIfam" id="TIGR00614">
    <property type="entry name" value="recQ_fam"/>
    <property type="match status" value="1"/>
</dbReference>
<dbReference type="InterPro" id="IPR014001">
    <property type="entry name" value="Helicase_ATP-bd"/>
</dbReference>
<organism evidence="20 21">
    <name type="scientific">Sutterella megalosphaeroides</name>
    <dbReference type="NCBI Taxonomy" id="2494234"/>
    <lineage>
        <taxon>Bacteria</taxon>
        <taxon>Pseudomonadati</taxon>
        <taxon>Pseudomonadota</taxon>
        <taxon>Betaproteobacteria</taxon>
        <taxon>Burkholderiales</taxon>
        <taxon>Sutterellaceae</taxon>
        <taxon>Sutterella</taxon>
    </lineage>
</organism>
<evidence type="ECO:0000259" key="18">
    <source>
        <dbReference type="PROSITE" id="PS51192"/>
    </source>
</evidence>
<evidence type="ECO:0000256" key="2">
    <source>
        <dbReference type="ARBA" id="ARBA00001947"/>
    </source>
</evidence>
<evidence type="ECO:0000259" key="17">
    <source>
        <dbReference type="PROSITE" id="PS50967"/>
    </source>
</evidence>
<evidence type="ECO:0000313" key="21">
    <source>
        <dbReference type="Proteomes" id="UP000271003"/>
    </source>
</evidence>
<evidence type="ECO:0000313" key="20">
    <source>
        <dbReference type="EMBL" id="BBF22376.1"/>
    </source>
</evidence>
<keyword evidence="12" id="KW-0233">DNA recombination</keyword>
<evidence type="ECO:0000256" key="15">
    <source>
        <dbReference type="ARBA" id="ARBA00034617"/>
    </source>
</evidence>
<dbReference type="GO" id="GO:0009378">
    <property type="term" value="F:four-way junction helicase activity"/>
    <property type="evidence" value="ECO:0007669"/>
    <property type="project" value="TreeGrafter"/>
</dbReference>
<evidence type="ECO:0000256" key="14">
    <source>
        <dbReference type="ARBA" id="ARBA00023235"/>
    </source>
</evidence>
<dbReference type="NCBIfam" id="TIGR01389">
    <property type="entry name" value="recQ"/>
    <property type="match status" value="1"/>
</dbReference>
<dbReference type="InterPro" id="IPR032284">
    <property type="entry name" value="RecQ_Zn-bd"/>
</dbReference>
<dbReference type="SMART" id="SM00956">
    <property type="entry name" value="RQC"/>
    <property type="match status" value="1"/>
</dbReference>
<keyword evidence="13" id="KW-0234">DNA repair</keyword>
<dbReference type="PROSITE" id="PS51194">
    <property type="entry name" value="HELICASE_CTER"/>
    <property type="match status" value="1"/>
</dbReference>
<dbReference type="SMART" id="SM00490">
    <property type="entry name" value="HELICc"/>
    <property type="match status" value="1"/>
</dbReference>
<dbReference type="GO" id="GO:0005524">
    <property type="term" value="F:ATP binding"/>
    <property type="evidence" value="ECO:0007669"/>
    <property type="project" value="UniProtKB-KW"/>
</dbReference>
<dbReference type="FunFam" id="3.40.50.300:FF:000156">
    <property type="entry name" value="ATP-dependent DNA helicase recQ"/>
    <property type="match status" value="1"/>
</dbReference>
<keyword evidence="7" id="KW-0378">Hydrolase</keyword>
<gene>
    <name evidence="20" type="primary">recQ</name>
    <name evidence="20" type="ORF">SUTMEG_02670</name>
</gene>
<evidence type="ECO:0000256" key="8">
    <source>
        <dbReference type="ARBA" id="ARBA00022806"/>
    </source>
</evidence>
<dbReference type="Proteomes" id="UP000271003">
    <property type="component" value="Chromosome"/>
</dbReference>
<dbReference type="InterPro" id="IPR006293">
    <property type="entry name" value="DNA_helicase_ATP-dep_RecQ_bac"/>
</dbReference>
<dbReference type="KEGG" id="sutt:SUTMEG_02670"/>
<dbReference type="CDD" id="cd18794">
    <property type="entry name" value="SF2_C_RecQ"/>
    <property type="match status" value="1"/>
</dbReference>
<keyword evidence="10" id="KW-0067">ATP-binding</keyword>
<accession>A0A2Z6ICM6</accession>
<dbReference type="GO" id="GO:0005737">
    <property type="term" value="C:cytoplasm"/>
    <property type="evidence" value="ECO:0007669"/>
    <property type="project" value="TreeGrafter"/>
</dbReference>
<dbReference type="Pfam" id="PF00570">
    <property type="entry name" value="HRDC"/>
    <property type="match status" value="1"/>
</dbReference>
<comment type="similarity">
    <text evidence="3">Belongs to the helicase family. RecQ subfamily.</text>
</comment>
<proteinExistence type="inferred from homology"/>
<dbReference type="GO" id="GO:0043138">
    <property type="term" value="F:3'-5' DNA helicase activity"/>
    <property type="evidence" value="ECO:0007669"/>
    <property type="project" value="UniProtKB-EC"/>
</dbReference>
<evidence type="ECO:0000256" key="16">
    <source>
        <dbReference type="NCBIfam" id="TIGR01389"/>
    </source>
</evidence>
<dbReference type="InterPro" id="IPR011545">
    <property type="entry name" value="DEAD/DEAH_box_helicase_dom"/>
</dbReference>
<evidence type="ECO:0000256" key="9">
    <source>
        <dbReference type="ARBA" id="ARBA00022833"/>
    </source>
</evidence>
<dbReference type="GO" id="GO:0006260">
    <property type="term" value="P:DNA replication"/>
    <property type="evidence" value="ECO:0007669"/>
    <property type="project" value="InterPro"/>
</dbReference>
<evidence type="ECO:0000256" key="10">
    <source>
        <dbReference type="ARBA" id="ARBA00022840"/>
    </source>
</evidence>
<dbReference type="PANTHER" id="PTHR13710:SF105">
    <property type="entry name" value="ATP-DEPENDENT DNA HELICASE Q1"/>
    <property type="match status" value="1"/>
</dbReference>
<dbReference type="RefSeq" id="WP_120177777.1">
    <property type="nucleotide sequence ID" value="NZ_AP018786.1"/>
</dbReference>
<comment type="cofactor">
    <cofactor evidence="1">
        <name>Mg(2+)</name>
        <dbReference type="ChEBI" id="CHEBI:18420"/>
    </cofactor>
</comment>
<dbReference type="AlphaFoldDB" id="A0A2Z6ICM6"/>
<dbReference type="GO" id="GO:0003677">
    <property type="term" value="F:DNA binding"/>
    <property type="evidence" value="ECO:0007669"/>
    <property type="project" value="UniProtKB-KW"/>
</dbReference>
<evidence type="ECO:0000256" key="7">
    <source>
        <dbReference type="ARBA" id="ARBA00022801"/>
    </source>
</evidence>
<keyword evidence="21" id="KW-1185">Reference proteome</keyword>
<comment type="catalytic activity">
    <reaction evidence="15">
        <text>Couples ATP hydrolysis with the unwinding of duplex DNA by translocating in the 3'-5' direction.</text>
        <dbReference type="EC" id="5.6.2.4"/>
    </reaction>
</comment>
<keyword evidence="8 20" id="KW-0347">Helicase</keyword>
<keyword evidence="5" id="KW-0547">Nucleotide-binding</keyword>
<dbReference type="Pfam" id="PF09382">
    <property type="entry name" value="RQC"/>
    <property type="match status" value="1"/>
</dbReference>
<feature type="domain" description="HRDC" evidence="17">
    <location>
        <begin position="533"/>
        <end position="607"/>
    </location>
</feature>
<dbReference type="GO" id="GO:0030894">
    <property type="term" value="C:replisome"/>
    <property type="evidence" value="ECO:0007669"/>
    <property type="project" value="TreeGrafter"/>
</dbReference>
<dbReference type="InterPro" id="IPR001650">
    <property type="entry name" value="Helicase_C-like"/>
</dbReference>
<keyword evidence="9" id="KW-0862">Zinc</keyword>
<dbReference type="GO" id="GO:0043590">
    <property type="term" value="C:bacterial nucleoid"/>
    <property type="evidence" value="ECO:0007669"/>
    <property type="project" value="TreeGrafter"/>
</dbReference>
<keyword evidence="4" id="KW-0479">Metal-binding</keyword>
<dbReference type="InterPro" id="IPR004589">
    <property type="entry name" value="DNA_helicase_ATP-dep_RecQ"/>
</dbReference>
<dbReference type="GO" id="GO:0016787">
    <property type="term" value="F:hydrolase activity"/>
    <property type="evidence" value="ECO:0007669"/>
    <property type="project" value="UniProtKB-KW"/>
</dbReference>
<dbReference type="Gene3D" id="3.40.50.300">
    <property type="entry name" value="P-loop containing nucleotide triphosphate hydrolases"/>
    <property type="match status" value="2"/>
</dbReference>
<reference evidence="20 21" key="1">
    <citation type="journal article" date="2018" name="Int. J. Syst. Evol. Microbiol.">
        <title>Mesosutterella multiformis gen. nov., sp. nov., a member of the family Sutterellaceae and Sutterella megalosphaeroides sp. nov., isolated from human faeces.</title>
        <authorList>
            <person name="Sakamoto M."/>
            <person name="Ikeyama N."/>
            <person name="Kunihiro T."/>
            <person name="Iino T."/>
            <person name="Yuki M."/>
            <person name="Ohkuma M."/>
        </authorList>
    </citation>
    <scope>NUCLEOTIDE SEQUENCE [LARGE SCALE GENOMIC DNA]</scope>
    <source>
        <strain evidence="20 21">6FBBBH3</strain>
    </source>
</reference>
<evidence type="ECO:0000256" key="13">
    <source>
        <dbReference type="ARBA" id="ARBA00023204"/>
    </source>
</evidence>
<keyword evidence="14" id="KW-0413">Isomerase</keyword>
<dbReference type="CDD" id="cd17920">
    <property type="entry name" value="DEXHc_RecQ"/>
    <property type="match status" value="1"/>
</dbReference>
<dbReference type="PANTHER" id="PTHR13710">
    <property type="entry name" value="DNA HELICASE RECQ FAMILY MEMBER"/>
    <property type="match status" value="1"/>
</dbReference>
<dbReference type="GO" id="GO:0009432">
    <property type="term" value="P:SOS response"/>
    <property type="evidence" value="ECO:0007669"/>
    <property type="project" value="UniProtKB-UniRule"/>
</dbReference>
<dbReference type="GO" id="GO:0006310">
    <property type="term" value="P:DNA recombination"/>
    <property type="evidence" value="ECO:0007669"/>
    <property type="project" value="UniProtKB-UniRule"/>
</dbReference>
<protein>
    <recommendedName>
        <fullName evidence="16">DNA helicase RecQ</fullName>
        <ecNumber evidence="16">5.6.2.4</ecNumber>
    </recommendedName>
</protein>
<dbReference type="Gene3D" id="1.10.10.10">
    <property type="entry name" value="Winged helix-like DNA-binding domain superfamily/Winged helix DNA-binding domain"/>
    <property type="match status" value="1"/>
</dbReference>
<dbReference type="FunFam" id="3.40.50.300:FF:000296">
    <property type="entry name" value="ATP-dependent DNA helicase RecQ"/>
    <property type="match status" value="1"/>
</dbReference>